<evidence type="ECO:0000313" key="1">
    <source>
        <dbReference type="EMBL" id="ARW58306.1"/>
    </source>
</evidence>
<accession>A0A2D0WXY2</accession>
<keyword evidence="2" id="KW-1185">Reference proteome</keyword>
<gene>
    <name evidence="1" type="ORF">CPS1_16</name>
</gene>
<sequence>MQEIINIINSVGFPIVACMIMFNQNSKLSNAISELNITLTKIQSDIDSLKYNQKQGE</sequence>
<organism evidence="1 2">
    <name type="scientific">Clostridium phage CPS1</name>
    <dbReference type="NCBI Taxonomy" id="1983541"/>
    <lineage>
        <taxon>Viruses</taxon>
        <taxon>Duplodnaviria</taxon>
        <taxon>Heunggongvirae</taxon>
        <taxon>Uroviricota</taxon>
        <taxon>Caudoviricetes</taxon>
        <taxon>Guelinviridae</taxon>
        <taxon>Denniswatsonvirinae</taxon>
        <taxon>Gregsiragusavirus</taxon>
        <taxon>Gregsiragusavirus CPS1</taxon>
    </lineage>
</organism>
<name>A0A2D0WXY2_9CAUD</name>
<reference evidence="1 2" key="1">
    <citation type="submission" date="2017-04" db="EMBL/GenBank/DDBJ databases">
        <title>Complete genome sequences of Clostridium perfringens bacteriophage CPS1.</title>
        <authorList>
            <person name="Ha E."/>
            <person name="Ryu S."/>
        </authorList>
    </citation>
    <scope>NUCLEOTIDE SEQUENCE [LARGE SCALE GENOMIC DNA]</scope>
</reference>
<dbReference type="Proteomes" id="UP000228854">
    <property type="component" value="Segment"/>
</dbReference>
<proteinExistence type="predicted"/>
<evidence type="ECO:0008006" key="3">
    <source>
        <dbReference type="Google" id="ProtNLM"/>
    </source>
</evidence>
<protein>
    <recommendedName>
        <fullName evidence="3">YvrJ family protein</fullName>
    </recommendedName>
</protein>
<evidence type="ECO:0000313" key="2">
    <source>
        <dbReference type="Proteomes" id="UP000228854"/>
    </source>
</evidence>
<dbReference type="EMBL" id="KY996523">
    <property type="protein sequence ID" value="ARW58306.1"/>
    <property type="molecule type" value="Genomic_DNA"/>
</dbReference>